<dbReference type="EMBL" id="BAABRN010000089">
    <property type="protein sequence ID" value="GAA5504122.1"/>
    <property type="molecule type" value="Genomic_DNA"/>
</dbReference>
<name>A0ABP9VFX3_9DEIO</name>
<evidence type="ECO:0000313" key="2">
    <source>
        <dbReference type="Proteomes" id="UP001458946"/>
    </source>
</evidence>
<reference evidence="1 2" key="1">
    <citation type="submission" date="2024-02" db="EMBL/GenBank/DDBJ databases">
        <title>Deinococcus xinjiangensis NBRC 107630.</title>
        <authorList>
            <person name="Ichikawa N."/>
            <person name="Katano-Makiyama Y."/>
            <person name="Hidaka K."/>
        </authorList>
    </citation>
    <scope>NUCLEOTIDE SEQUENCE [LARGE SCALE GENOMIC DNA]</scope>
    <source>
        <strain evidence="1 2">NBRC 107630</strain>
    </source>
</reference>
<keyword evidence="2" id="KW-1185">Reference proteome</keyword>
<organism evidence="1 2">
    <name type="scientific">Deinococcus xinjiangensis</name>
    <dbReference type="NCBI Taxonomy" id="457454"/>
    <lineage>
        <taxon>Bacteria</taxon>
        <taxon>Thermotogati</taxon>
        <taxon>Deinococcota</taxon>
        <taxon>Deinococci</taxon>
        <taxon>Deinococcales</taxon>
        <taxon>Deinococcaceae</taxon>
        <taxon>Deinococcus</taxon>
    </lineage>
</organism>
<comment type="caution">
    <text evidence="1">The sequence shown here is derived from an EMBL/GenBank/DDBJ whole genome shotgun (WGS) entry which is preliminary data.</text>
</comment>
<dbReference type="RefSeq" id="WP_353544087.1">
    <property type="nucleotide sequence ID" value="NZ_BAABRN010000089.1"/>
</dbReference>
<protein>
    <submittedName>
        <fullName evidence="1">Uncharacterized protein</fullName>
    </submittedName>
</protein>
<dbReference type="Proteomes" id="UP001458946">
    <property type="component" value="Unassembled WGS sequence"/>
</dbReference>
<sequence>MTKPAEPRKNFRRTWEAKLYGDWGDGVSVLISTRIISVTADHEGHQTATIDGESVPLDKAYQLYLWAKYDNTLTKISDEELDPPAPLELPAPAIGKARAHTLHKIMGTLGIPRAQHYGLAAFAIDEPVPLGSLSDLTEPEAGRVWAHLCSLYPNARDVAQRIGAKTLANAA</sequence>
<evidence type="ECO:0000313" key="1">
    <source>
        <dbReference type="EMBL" id="GAA5504122.1"/>
    </source>
</evidence>
<gene>
    <name evidence="1" type="ORF">Dxin01_03891</name>
</gene>
<proteinExistence type="predicted"/>
<accession>A0ABP9VFX3</accession>